<feature type="binding site" evidence="7">
    <location>
        <position position="331"/>
    </location>
    <ligand>
        <name>Zn(2+)</name>
        <dbReference type="ChEBI" id="CHEBI:29105"/>
    </ligand>
</feature>
<comment type="function">
    <text evidence="7">Catalyzes the base-exchange of a guanine (G) residue with the queuine precursor 7-aminomethyl-7-deazaguanine (PreQ1) at position 34 (anticodon wobble position) in tRNAs with GU(N) anticodons (tRNA-Asp, -Asn, -His and -Tyr). Catalysis occurs through a double-displacement mechanism. The nucleophile active site attacks the C1' of nucleotide 34 to detach the guanine base from the RNA, forming a covalent enzyme-RNA intermediate. The proton acceptor active site deprotonates the incoming PreQ1, allowing a nucleophilic attack on the C1' of the ribose to form the product. After dissociation, two additional enzymatic reactions on the tRNA convert PreQ1 to queuine (Q), resulting in the hypermodified nucleoside queuosine (7-(((4,5-cis-dihydroxy-2-cyclopenten-1-yl)amino)methyl)-7-deazaguanosine).</text>
</comment>
<dbReference type="FunFam" id="3.20.20.105:FF:000001">
    <property type="entry name" value="Queuine tRNA-ribosyltransferase"/>
    <property type="match status" value="1"/>
</dbReference>
<gene>
    <name evidence="7" type="primary">tgt</name>
    <name evidence="9" type="ORF">B1R32_10747</name>
</gene>
<comment type="catalytic activity">
    <reaction evidence="6 7">
        <text>7-aminomethyl-7-carbaguanine + guanosine(34) in tRNA = 7-aminomethyl-7-carbaguanosine(34) in tRNA + guanine</text>
        <dbReference type="Rhea" id="RHEA:24104"/>
        <dbReference type="Rhea" id="RHEA-COMP:10341"/>
        <dbReference type="Rhea" id="RHEA-COMP:10342"/>
        <dbReference type="ChEBI" id="CHEBI:16235"/>
        <dbReference type="ChEBI" id="CHEBI:58703"/>
        <dbReference type="ChEBI" id="CHEBI:74269"/>
        <dbReference type="ChEBI" id="CHEBI:82833"/>
        <dbReference type="EC" id="2.4.2.29"/>
    </reaction>
</comment>
<dbReference type="GO" id="GO:0008616">
    <property type="term" value="P:tRNA queuosine(34) biosynthetic process"/>
    <property type="evidence" value="ECO:0007669"/>
    <property type="project" value="UniProtKB-UniRule"/>
</dbReference>
<dbReference type="GO" id="GO:0046872">
    <property type="term" value="F:metal ion binding"/>
    <property type="evidence" value="ECO:0007669"/>
    <property type="project" value="UniProtKB-KW"/>
</dbReference>
<feature type="active site" description="Proton acceptor" evidence="7">
    <location>
        <position position="89"/>
    </location>
</feature>
<keyword evidence="2 7" id="KW-0328">Glycosyltransferase</keyword>
<feature type="binding site" evidence="7">
    <location>
        <position position="300"/>
    </location>
    <ligand>
        <name>Zn(2+)</name>
        <dbReference type="ChEBI" id="CHEBI:29105"/>
    </ligand>
</feature>
<accession>A0A2S8ST91</accession>
<name>A0A2S8ST91_9BACT</name>
<keyword evidence="5 7" id="KW-0671">Queuosine biosynthesis</keyword>
<dbReference type="HAMAP" id="MF_00168">
    <property type="entry name" value="Q_tRNA_Tgt"/>
    <property type="match status" value="1"/>
</dbReference>
<keyword evidence="10" id="KW-1185">Reference proteome</keyword>
<feature type="binding site" evidence="7">
    <location>
        <position position="305"/>
    </location>
    <ligand>
        <name>Zn(2+)</name>
        <dbReference type="ChEBI" id="CHEBI:29105"/>
    </ligand>
</feature>
<dbReference type="InterPro" id="IPR036511">
    <property type="entry name" value="TGT-like_sf"/>
</dbReference>
<sequence>MKFTVLKTRGAARAGILELPHGIIETPVFMPVGTLASVKAMLPHEMEQLGAQIILNNAFHLHLRPGAEVVKQAGGLHNFQNWHRPILTDSGGFQVFSLAKIRKITDEGVHFQSPVDGSKHFFTPESVIELEETLGPDIGMILDDVIALPATYDQTALAMRRSVAWAKRAANHRKRQDQSIFGIIQGGTHEELRKESAQATREIGFDGYAIGGLAVGETAEEMDAMVELTAALLPENQPRYLMGVGTPRDLKAGVERGVDMFDCVLPTRLARHNVGITEHENINFLKSKHKFDFSPLDPTCECPTCRNYTRAYIHHLCKCGEISGARLLTMHNLWFYQTWMRKLRNWILEG</sequence>
<protein>
    <recommendedName>
        <fullName evidence="7">Queuine tRNA-ribosyltransferase</fullName>
        <ecNumber evidence="7">2.4.2.29</ecNumber>
    </recommendedName>
    <alternativeName>
        <fullName evidence="7">Guanine insertion enzyme</fullName>
    </alternativeName>
    <alternativeName>
        <fullName evidence="7">tRNA-guanine transglycosylase</fullName>
    </alternativeName>
</protein>
<dbReference type="InterPro" id="IPR002616">
    <property type="entry name" value="tRNA_ribo_trans-like"/>
</dbReference>
<comment type="subunit">
    <text evidence="7">Homodimer. Within each dimer, one monomer is responsible for RNA recognition and catalysis, while the other monomer binds to the replacement base PreQ1.</text>
</comment>
<feature type="binding site" evidence="7">
    <location>
        <position position="302"/>
    </location>
    <ligand>
        <name>Zn(2+)</name>
        <dbReference type="ChEBI" id="CHEBI:29105"/>
    </ligand>
</feature>
<dbReference type="RefSeq" id="WP_202973473.1">
    <property type="nucleotide sequence ID" value="NZ_NIGF01000007.1"/>
</dbReference>
<keyword evidence="7" id="KW-0862">Zinc</keyword>
<keyword evidence="4 7" id="KW-0819">tRNA processing</keyword>
<dbReference type="NCBIfam" id="TIGR00430">
    <property type="entry name" value="Q_tRNA_tgt"/>
    <property type="match status" value="1"/>
</dbReference>
<keyword evidence="3 7" id="KW-0808">Transferase</keyword>
<dbReference type="EC" id="2.4.2.29" evidence="7"/>
<dbReference type="GO" id="GO:0008479">
    <property type="term" value="F:tRNA-guanosine(34) queuine transglycosylase activity"/>
    <property type="evidence" value="ECO:0007669"/>
    <property type="project" value="UniProtKB-UniRule"/>
</dbReference>
<reference evidence="9 10" key="1">
    <citation type="journal article" date="2018" name="Syst. Appl. Microbiol.">
        <title>Abditibacterium utsteinense sp. nov., the first cultivated member of candidate phylum FBP, isolated from ice-free Antarctic soil samples.</title>
        <authorList>
            <person name="Tahon G."/>
            <person name="Tytgat B."/>
            <person name="Lebbe L."/>
            <person name="Carlier A."/>
            <person name="Willems A."/>
        </authorList>
    </citation>
    <scope>NUCLEOTIDE SEQUENCE [LARGE SCALE GENOMIC DNA]</scope>
    <source>
        <strain evidence="9 10">LMG 29911</strain>
    </source>
</reference>
<organism evidence="9 10">
    <name type="scientific">Abditibacterium utsteinense</name>
    <dbReference type="NCBI Taxonomy" id="1960156"/>
    <lineage>
        <taxon>Bacteria</taxon>
        <taxon>Pseudomonadati</taxon>
        <taxon>Abditibacteriota</taxon>
        <taxon>Abditibacteriia</taxon>
        <taxon>Abditibacteriales</taxon>
        <taxon>Abditibacteriaceae</taxon>
        <taxon>Abditibacterium</taxon>
    </lineage>
</organism>
<evidence type="ECO:0000259" key="8">
    <source>
        <dbReference type="Pfam" id="PF01702"/>
    </source>
</evidence>
<feature type="binding site" evidence="7">
    <location>
        <position position="185"/>
    </location>
    <ligand>
        <name>substrate</name>
    </ligand>
</feature>
<dbReference type="Pfam" id="PF01702">
    <property type="entry name" value="TGT"/>
    <property type="match status" value="1"/>
</dbReference>
<comment type="similarity">
    <text evidence="7">Belongs to the queuine tRNA-ribosyltransferase family.</text>
</comment>
<dbReference type="FunCoup" id="A0A2S8ST91">
    <property type="interactions" value="431"/>
</dbReference>
<feature type="domain" description="tRNA-guanine(15) transglycosylase-like" evidence="8">
    <location>
        <begin position="11"/>
        <end position="350"/>
    </location>
</feature>
<feature type="active site" description="Nucleophile" evidence="7">
    <location>
        <position position="262"/>
    </location>
</feature>
<dbReference type="UniPathway" id="UPA00392"/>
<evidence type="ECO:0000256" key="6">
    <source>
        <dbReference type="ARBA" id="ARBA00050112"/>
    </source>
</evidence>
<dbReference type="PANTHER" id="PTHR46499:SF1">
    <property type="entry name" value="QUEUINE TRNA-RIBOSYLTRANSFERASE"/>
    <property type="match status" value="1"/>
</dbReference>
<dbReference type="Proteomes" id="UP000237684">
    <property type="component" value="Unassembled WGS sequence"/>
</dbReference>
<dbReference type="PANTHER" id="PTHR46499">
    <property type="entry name" value="QUEUINE TRNA-RIBOSYLTRANSFERASE"/>
    <property type="match status" value="1"/>
</dbReference>
<dbReference type="InterPro" id="IPR050076">
    <property type="entry name" value="ArchSynthase1/Queuine_TRR"/>
</dbReference>
<feature type="region of interest" description="RNA binding; important for wobble base 34 recognition" evidence="7">
    <location>
        <begin position="267"/>
        <end position="271"/>
    </location>
</feature>
<comment type="pathway">
    <text evidence="1 7">tRNA modification; tRNA-queuosine biosynthesis.</text>
</comment>
<dbReference type="Gene3D" id="3.20.20.105">
    <property type="entry name" value="Queuine tRNA-ribosyltransferase-like"/>
    <property type="match status" value="1"/>
</dbReference>
<dbReference type="EMBL" id="NIGF01000007">
    <property type="protein sequence ID" value="PQV64022.1"/>
    <property type="molecule type" value="Genomic_DNA"/>
</dbReference>
<dbReference type="InterPro" id="IPR004803">
    <property type="entry name" value="TGT"/>
</dbReference>
<dbReference type="SUPFAM" id="SSF51713">
    <property type="entry name" value="tRNA-guanine transglycosylase"/>
    <property type="match status" value="1"/>
</dbReference>
<evidence type="ECO:0000256" key="3">
    <source>
        <dbReference type="ARBA" id="ARBA00022679"/>
    </source>
</evidence>
<evidence type="ECO:0000313" key="9">
    <source>
        <dbReference type="EMBL" id="PQV64022.1"/>
    </source>
</evidence>
<evidence type="ECO:0000256" key="5">
    <source>
        <dbReference type="ARBA" id="ARBA00022785"/>
    </source>
</evidence>
<evidence type="ECO:0000256" key="7">
    <source>
        <dbReference type="HAMAP-Rule" id="MF_00168"/>
    </source>
</evidence>
<feature type="binding site" evidence="7">
    <location>
        <position position="212"/>
    </location>
    <ligand>
        <name>substrate</name>
    </ligand>
</feature>
<feature type="binding site" evidence="7">
    <location>
        <position position="143"/>
    </location>
    <ligand>
        <name>substrate</name>
    </ligand>
</feature>
<proteinExistence type="inferred from homology"/>
<dbReference type="NCBIfam" id="TIGR00449">
    <property type="entry name" value="tgt_general"/>
    <property type="match status" value="1"/>
</dbReference>
<comment type="caution">
    <text evidence="9">The sequence shown here is derived from an EMBL/GenBank/DDBJ whole genome shotgun (WGS) entry which is preliminary data.</text>
</comment>
<comment type="cofactor">
    <cofactor evidence="7">
        <name>Zn(2+)</name>
        <dbReference type="ChEBI" id="CHEBI:29105"/>
    </cofactor>
    <text evidence="7">Binds 1 zinc ion per subunit.</text>
</comment>
<feature type="binding site" evidence="7">
    <location>
        <begin position="89"/>
        <end position="93"/>
    </location>
    <ligand>
        <name>substrate</name>
    </ligand>
</feature>
<evidence type="ECO:0000256" key="2">
    <source>
        <dbReference type="ARBA" id="ARBA00022676"/>
    </source>
</evidence>
<evidence type="ECO:0000256" key="1">
    <source>
        <dbReference type="ARBA" id="ARBA00004691"/>
    </source>
</evidence>
<evidence type="ECO:0000313" key="10">
    <source>
        <dbReference type="Proteomes" id="UP000237684"/>
    </source>
</evidence>
<dbReference type="GO" id="GO:0005829">
    <property type="term" value="C:cytosol"/>
    <property type="evidence" value="ECO:0007669"/>
    <property type="project" value="TreeGrafter"/>
</dbReference>
<dbReference type="AlphaFoldDB" id="A0A2S8ST91"/>
<dbReference type="InParanoid" id="A0A2S8ST91"/>
<keyword evidence="7" id="KW-0479">Metal-binding</keyword>
<feature type="region of interest" description="RNA binding" evidence="7">
    <location>
        <begin position="243"/>
        <end position="249"/>
    </location>
</feature>
<evidence type="ECO:0000256" key="4">
    <source>
        <dbReference type="ARBA" id="ARBA00022694"/>
    </source>
</evidence>